<dbReference type="InterPro" id="IPR011008">
    <property type="entry name" value="Dimeric_a/b-barrel"/>
</dbReference>
<keyword evidence="3" id="KW-1185">Reference proteome</keyword>
<dbReference type="Proteomes" id="UP001060919">
    <property type="component" value="Chromosome"/>
</dbReference>
<dbReference type="EMBL" id="AP026867">
    <property type="protein sequence ID" value="BDS14148.1"/>
    <property type="molecule type" value="Genomic_DNA"/>
</dbReference>
<name>A0A915YJU8_9BACT</name>
<proteinExistence type="predicted"/>
<reference evidence="2" key="1">
    <citation type="submission" date="2022-09" db="EMBL/GenBank/DDBJ databases">
        <title>Aureispira anguillicida sp. nov., isolated from Leptocephalus of Japanese eel Anguilla japonica.</title>
        <authorList>
            <person name="Yuasa K."/>
            <person name="Mekata T."/>
            <person name="Ikunari K."/>
        </authorList>
    </citation>
    <scope>NUCLEOTIDE SEQUENCE</scope>
    <source>
        <strain evidence="2">EL160426</strain>
    </source>
</reference>
<accession>A0A915YJU8</accession>
<dbReference type="SMART" id="SM00886">
    <property type="entry name" value="Dabb"/>
    <property type="match status" value="1"/>
</dbReference>
<evidence type="ECO:0000313" key="3">
    <source>
        <dbReference type="Proteomes" id="UP001060919"/>
    </source>
</evidence>
<evidence type="ECO:0000259" key="1">
    <source>
        <dbReference type="PROSITE" id="PS51502"/>
    </source>
</evidence>
<evidence type="ECO:0000313" key="2">
    <source>
        <dbReference type="EMBL" id="BDS14148.1"/>
    </source>
</evidence>
<dbReference type="SUPFAM" id="SSF54909">
    <property type="entry name" value="Dimeric alpha+beta barrel"/>
    <property type="match status" value="1"/>
</dbReference>
<dbReference type="PROSITE" id="PS51502">
    <property type="entry name" value="S_R_A_B_BARREL"/>
    <property type="match status" value="1"/>
</dbReference>
<dbReference type="Gene3D" id="3.30.70.100">
    <property type="match status" value="1"/>
</dbReference>
<dbReference type="InterPro" id="IPR013097">
    <property type="entry name" value="Dabb"/>
</dbReference>
<feature type="domain" description="Stress-response A/B barrel" evidence="1">
    <location>
        <begin position="9"/>
        <end position="92"/>
    </location>
</feature>
<organism evidence="2 3">
    <name type="scientific">Aureispira anguillae</name>
    <dbReference type="NCBI Taxonomy" id="2864201"/>
    <lineage>
        <taxon>Bacteria</taxon>
        <taxon>Pseudomonadati</taxon>
        <taxon>Bacteroidota</taxon>
        <taxon>Saprospiria</taxon>
        <taxon>Saprospirales</taxon>
        <taxon>Saprospiraceae</taxon>
        <taxon>Aureispira</taxon>
    </lineage>
</organism>
<dbReference type="Pfam" id="PF07876">
    <property type="entry name" value="Dabb"/>
    <property type="match status" value="1"/>
</dbReference>
<dbReference type="AlphaFoldDB" id="A0A915YJU8"/>
<protein>
    <submittedName>
        <fullName evidence="2">Dabb family protein</fullName>
    </submittedName>
</protein>
<gene>
    <name evidence="2" type="ORF">AsAng_0049200</name>
</gene>
<sequence>MGCKLEKMLRHIVLFKIFDPEHNIPKAMAFFYTLPEIEEVQHFSLQQDQDSILLYTEFESKAALKIYLEHDIHTEVKRNTERLIEEKKIFDF</sequence>
<dbReference type="KEGG" id="aup:AsAng_0049200"/>